<dbReference type="SUPFAM" id="SSF53163">
    <property type="entry name" value="HybD-like"/>
    <property type="match status" value="1"/>
</dbReference>
<organism evidence="5 6">
    <name type="scientific">Dactylosporangium sucinum</name>
    <dbReference type="NCBI Taxonomy" id="1424081"/>
    <lineage>
        <taxon>Bacteria</taxon>
        <taxon>Bacillati</taxon>
        <taxon>Actinomycetota</taxon>
        <taxon>Actinomycetes</taxon>
        <taxon>Micromonosporales</taxon>
        <taxon>Micromonosporaceae</taxon>
        <taxon>Dactylosporangium</taxon>
    </lineage>
</organism>
<dbReference type="Gene3D" id="3.40.50.1450">
    <property type="entry name" value="HybD-like"/>
    <property type="match status" value="1"/>
</dbReference>
<reference evidence="5" key="1">
    <citation type="journal article" date="2014" name="Int. J. Syst. Evol. Microbiol.">
        <title>Complete genome sequence of Corynebacterium casei LMG S-19264T (=DSM 44701T), isolated from a smear-ripened cheese.</title>
        <authorList>
            <consortium name="US DOE Joint Genome Institute (JGI-PGF)"/>
            <person name="Walter F."/>
            <person name="Albersmeier A."/>
            <person name="Kalinowski J."/>
            <person name="Ruckert C."/>
        </authorList>
    </citation>
    <scope>NUCLEOTIDE SEQUENCE</scope>
    <source>
        <strain evidence="5">JCM 19831</strain>
    </source>
</reference>
<evidence type="ECO:0000256" key="2">
    <source>
        <dbReference type="ARBA" id="ARBA00022670"/>
    </source>
</evidence>
<dbReference type="PANTHER" id="PTHR30302:SF1">
    <property type="entry name" value="HYDROGENASE 2 MATURATION PROTEASE"/>
    <property type="match status" value="1"/>
</dbReference>
<dbReference type="GO" id="GO:0008047">
    <property type="term" value="F:enzyme activator activity"/>
    <property type="evidence" value="ECO:0007669"/>
    <property type="project" value="InterPro"/>
</dbReference>
<name>A0A917U9D4_9ACTN</name>
<gene>
    <name evidence="5" type="ORF">GCM10007977_082440</name>
</gene>
<dbReference type="GO" id="GO:0016485">
    <property type="term" value="P:protein processing"/>
    <property type="evidence" value="ECO:0007669"/>
    <property type="project" value="TreeGrafter"/>
</dbReference>
<evidence type="ECO:0000256" key="3">
    <source>
        <dbReference type="ARBA" id="ARBA00022750"/>
    </source>
</evidence>
<reference evidence="5" key="2">
    <citation type="submission" date="2020-09" db="EMBL/GenBank/DDBJ databases">
        <authorList>
            <person name="Sun Q."/>
            <person name="Ohkuma M."/>
        </authorList>
    </citation>
    <scope>NUCLEOTIDE SEQUENCE</scope>
    <source>
        <strain evidence="5">JCM 19831</strain>
    </source>
</reference>
<dbReference type="RefSeq" id="WP_190255504.1">
    <property type="nucleotide sequence ID" value="NZ_BMPI01000057.1"/>
</dbReference>
<dbReference type="NCBIfam" id="TIGR00072">
    <property type="entry name" value="hydrog_prot"/>
    <property type="match status" value="1"/>
</dbReference>
<keyword evidence="3" id="KW-0064">Aspartyl protease</keyword>
<keyword evidence="4" id="KW-0378">Hydrolase</keyword>
<protein>
    <submittedName>
        <fullName evidence="5">Peptidase M52</fullName>
    </submittedName>
</protein>
<dbReference type="Proteomes" id="UP000642070">
    <property type="component" value="Unassembled WGS sequence"/>
</dbReference>
<sequence>MRPEAVVIGVGNPYRRDDGVGLAVVDRLRAAGLPGVTLAESDGEAVALILLWQCRRVAVVVDAVRADPPHPGRIHRMAMPEPGRVNRPGGTHATGPADAVALARTLGRLPQRLVLYGVEAADTGYGCGLSPGVAGAADRLAARIADELRAATGGRDQRP</sequence>
<accession>A0A917U9D4</accession>
<evidence type="ECO:0000313" key="5">
    <source>
        <dbReference type="EMBL" id="GGM68155.1"/>
    </source>
</evidence>
<keyword evidence="2" id="KW-0645">Protease</keyword>
<proteinExistence type="inferred from homology"/>
<evidence type="ECO:0000256" key="4">
    <source>
        <dbReference type="ARBA" id="ARBA00022801"/>
    </source>
</evidence>
<evidence type="ECO:0000256" key="1">
    <source>
        <dbReference type="ARBA" id="ARBA00006814"/>
    </source>
</evidence>
<dbReference type="InterPro" id="IPR023430">
    <property type="entry name" value="Pept_HybD-like_dom_sf"/>
</dbReference>
<dbReference type="InterPro" id="IPR000671">
    <property type="entry name" value="Peptidase_A31"/>
</dbReference>
<comment type="caution">
    <text evidence="5">The sequence shown here is derived from an EMBL/GenBank/DDBJ whole genome shotgun (WGS) entry which is preliminary data.</text>
</comment>
<dbReference type="Pfam" id="PF01750">
    <property type="entry name" value="HycI"/>
    <property type="match status" value="1"/>
</dbReference>
<dbReference type="GO" id="GO:0004190">
    <property type="term" value="F:aspartic-type endopeptidase activity"/>
    <property type="evidence" value="ECO:0007669"/>
    <property type="project" value="UniProtKB-KW"/>
</dbReference>
<keyword evidence="6" id="KW-1185">Reference proteome</keyword>
<comment type="similarity">
    <text evidence="1">Belongs to the peptidase A31 family.</text>
</comment>
<evidence type="ECO:0000313" key="6">
    <source>
        <dbReference type="Proteomes" id="UP000642070"/>
    </source>
</evidence>
<dbReference type="AlphaFoldDB" id="A0A917U9D4"/>
<dbReference type="PANTHER" id="PTHR30302">
    <property type="entry name" value="HYDROGENASE 1 MATURATION PROTEASE"/>
    <property type="match status" value="1"/>
</dbReference>
<dbReference type="CDD" id="cd00518">
    <property type="entry name" value="H2MP"/>
    <property type="match status" value="1"/>
</dbReference>
<dbReference type="EMBL" id="BMPI01000057">
    <property type="protein sequence ID" value="GGM68155.1"/>
    <property type="molecule type" value="Genomic_DNA"/>
</dbReference>